<keyword evidence="1" id="KW-0812">Transmembrane</keyword>
<accession>A0ABD0TVT5</accession>
<evidence type="ECO:0008006" key="4">
    <source>
        <dbReference type="Google" id="ProtNLM"/>
    </source>
</evidence>
<protein>
    <recommendedName>
        <fullName evidence="4">DUF4283 domain-containing protein</fullName>
    </recommendedName>
</protein>
<feature type="transmembrane region" description="Helical" evidence="1">
    <location>
        <begin position="187"/>
        <end position="206"/>
    </location>
</feature>
<evidence type="ECO:0000313" key="2">
    <source>
        <dbReference type="EMBL" id="KAL0903784.1"/>
    </source>
</evidence>
<dbReference type="EMBL" id="JANQDX010000019">
    <property type="protein sequence ID" value="KAL0903784.1"/>
    <property type="molecule type" value="Genomic_DNA"/>
</dbReference>
<evidence type="ECO:0000313" key="3">
    <source>
        <dbReference type="Proteomes" id="UP001552299"/>
    </source>
</evidence>
<comment type="caution">
    <text evidence="2">The sequence shown here is derived from an EMBL/GenBank/DDBJ whole genome shotgun (WGS) entry which is preliminary data.</text>
</comment>
<keyword evidence="3" id="KW-1185">Reference proteome</keyword>
<keyword evidence="1" id="KW-1133">Transmembrane helix</keyword>
<organism evidence="2 3">
    <name type="scientific">Dendrobium thyrsiflorum</name>
    <name type="common">Pinecone-like raceme dendrobium</name>
    <name type="synonym">Orchid</name>
    <dbReference type="NCBI Taxonomy" id="117978"/>
    <lineage>
        <taxon>Eukaryota</taxon>
        <taxon>Viridiplantae</taxon>
        <taxon>Streptophyta</taxon>
        <taxon>Embryophyta</taxon>
        <taxon>Tracheophyta</taxon>
        <taxon>Spermatophyta</taxon>
        <taxon>Magnoliopsida</taxon>
        <taxon>Liliopsida</taxon>
        <taxon>Asparagales</taxon>
        <taxon>Orchidaceae</taxon>
        <taxon>Epidendroideae</taxon>
        <taxon>Malaxideae</taxon>
        <taxon>Dendrobiinae</taxon>
        <taxon>Dendrobium</taxon>
    </lineage>
</organism>
<evidence type="ECO:0000256" key="1">
    <source>
        <dbReference type="SAM" id="Phobius"/>
    </source>
</evidence>
<reference evidence="2 3" key="1">
    <citation type="journal article" date="2024" name="Plant Biotechnol. J.">
        <title>Dendrobium thyrsiflorum genome and its molecular insights into genes involved in important horticultural traits.</title>
        <authorList>
            <person name="Chen B."/>
            <person name="Wang J.Y."/>
            <person name="Zheng P.J."/>
            <person name="Li K.L."/>
            <person name="Liang Y.M."/>
            <person name="Chen X.F."/>
            <person name="Zhang C."/>
            <person name="Zhao X."/>
            <person name="He X."/>
            <person name="Zhang G.Q."/>
            <person name="Liu Z.J."/>
            <person name="Xu Q."/>
        </authorList>
    </citation>
    <scope>NUCLEOTIDE SEQUENCE [LARGE SCALE GENOMIC DNA]</scope>
    <source>
        <strain evidence="2">GZMU011</strain>
    </source>
</reference>
<name>A0ABD0TVT5_DENTH</name>
<dbReference type="AlphaFoldDB" id="A0ABD0TVT5"/>
<dbReference type="Proteomes" id="UP001552299">
    <property type="component" value="Unassembled WGS sequence"/>
</dbReference>
<proteinExistence type="predicted"/>
<keyword evidence="1" id="KW-0472">Membrane</keyword>
<sequence length="270" mass="29954">MNDLLMCMLKWSPYFDIFEEPHITLVWVVFPNFMSTTSINLHYSFWDQILGNQFILVLLLLNSSDHLWPRRLYQLADIQLLSRISLFQNATALIHCLTGNDSAFWDVCVSIQNVRESYPFDEHQRDLLRHNLDLKFLIEQLVCNPCVNDQEGYCKWELLNSCGVVLQSSAKQSYPDPLPLPLPPPPLSAAVVVVGGGAAAVAAVLVTTKAVAETRSLFAAAATGQDARLACVGGRHGKIGFGIAATHKHGRLIISAGGLLCSLKVRRRNK</sequence>
<gene>
    <name evidence="2" type="ORF">M5K25_025833</name>
</gene>